<proteinExistence type="inferred from homology"/>
<evidence type="ECO:0000256" key="9">
    <source>
        <dbReference type="ARBA" id="ARBA00023136"/>
    </source>
</evidence>
<keyword evidence="8 10" id="KW-0482">Metalloprotease</keyword>
<evidence type="ECO:0000313" key="13">
    <source>
        <dbReference type="EMBL" id="GIH08126.1"/>
    </source>
</evidence>
<dbReference type="GO" id="GO:0006508">
    <property type="term" value="P:proteolysis"/>
    <property type="evidence" value="ECO:0007669"/>
    <property type="project" value="UniProtKB-KW"/>
</dbReference>
<keyword evidence="7 11" id="KW-1133">Transmembrane helix</keyword>
<comment type="caution">
    <text evidence="13">The sequence shown here is derived from an EMBL/GenBank/DDBJ whole genome shotgun (WGS) entry which is preliminary data.</text>
</comment>
<dbReference type="InterPro" id="IPR001915">
    <property type="entry name" value="Peptidase_M48"/>
</dbReference>
<dbReference type="Pfam" id="PF01435">
    <property type="entry name" value="Peptidase_M48"/>
    <property type="match status" value="1"/>
</dbReference>
<dbReference type="PANTHER" id="PTHR43221:SF2">
    <property type="entry name" value="PROTEASE HTPX HOMOLOG"/>
    <property type="match status" value="1"/>
</dbReference>
<feature type="transmembrane region" description="Helical" evidence="11">
    <location>
        <begin position="105"/>
        <end position="122"/>
    </location>
</feature>
<dbReference type="Gene3D" id="3.30.2010.10">
    <property type="entry name" value="Metalloproteases ('zincins'), catalytic domain"/>
    <property type="match status" value="1"/>
</dbReference>
<keyword evidence="14" id="KW-1185">Reference proteome</keyword>
<evidence type="ECO:0000256" key="10">
    <source>
        <dbReference type="RuleBase" id="RU003983"/>
    </source>
</evidence>
<gene>
    <name evidence="13" type="ORF">Rhe02_61930</name>
</gene>
<evidence type="ECO:0000256" key="7">
    <source>
        <dbReference type="ARBA" id="ARBA00022989"/>
    </source>
</evidence>
<evidence type="ECO:0000256" key="6">
    <source>
        <dbReference type="ARBA" id="ARBA00022833"/>
    </source>
</evidence>
<evidence type="ECO:0000256" key="2">
    <source>
        <dbReference type="ARBA" id="ARBA00022670"/>
    </source>
</evidence>
<dbReference type="EMBL" id="BONY01000045">
    <property type="protein sequence ID" value="GIH08126.1"/>
    <property type="molecule type" value="Genomic_DNA"/>
</dbReference>
<protein>
    <recommendedName>
        <fullName evidence="12">Peptidase M48 domain-containing protein</fullName>
    </recommendedName>
</protein>
<keyword evidence="2 10" id="KW-0645">Protease</keyword>
<evidence type="ECO:0000256" key="5">
    <source>
        <dbReference type="ARBA" id="ARBA00022801"/>
    </source>
</evidence>
<evidence type="ECO:0000256" key="8">
    <source>
        <dbReference type="ARBA" id="ARBA00023049"/>
    </source>
</evidence>
<evidence type="ECO:0000313" key="14">
    <source>
        <dbReference type="Proteomes" id="UP000612899"/>
    </source>
</evidence>
<evidence type="ECO:0000256" key="1">
    <source>
        <dbReference type="ARBA" id="ARBA00022475"/>
    </source>
</evidence>
<organism evidence="13 14">
    <name type="scientific">Rhizocola hellebori</name>
    <dbReference type="NCBI Taxonomy" id="1392758"/>
    <lineage>
        <taxon>Bacteria</taxon>
        <taxon>Bacillati</taxon>
        <taxon>Actinomycetota</taxon>
        <taxon>Actinomycetes</taxon>
        <taxon>Micromonosporales</taxon>
        <taxon>Micromonosporaceae</taxon>
        <taxon>Rhizocola</taxon>
    </lineage>
</organism>
<dbReference type="AlphaFoldDB" id="A0A8J3VJJ7"/>
<keyword evidence="1" id="KW-1003">Cell membrane</keyword>
<name>A0A8J3VJJ7_9ACTN</name>
<keyword evidence="5 10" id="KW-0378">Hydrolase</keyword>
<evidence type="ECO:0000259" key="12">
    <source>
        <dbReference type="Pfam" id="PF01435"/>
    </source>
</evidence>
<dbReference type="RefSeq" id="WP_203911885.1">
    <property type="nucleotide sequence ID" value="NZ_BONY01000045.1"/>
</dbReference>
<comment type="cofactor">
    <cofactor evidence="10">
        <name>Zn(2+)</name>
        <dbReference type="ChEBI" id="CHEBI:29105"/>
    </cofactor>
    <text evidence="10">Binds 1 zinc ion per subunit.</text>
</comment>
<dbReference type="Proteomes" id="UP000612899">
    <property type="component" value="Unassembled WGS sequence"/>
</dbReference>
<evidence type="ECO:0000256" key="4">
    <source>
        <dbReference type="ARBA" id="ARBA00022723"/>
    </source>
</evidence>
<dbReference type="CDD" id="cd07328">
    <property type="entry name" value="M48_Ste24p_like"/>
    <property type="match status" value="1"/>
</dbReference>
<keyword evidence="4" id="KW-0479">Metal-binding</keyword>
<evidence type="ECO:0000256" key="3">
    <source>
        <dbReference type="ARBA" id="ARBA00022692"/>
    </source>
</evidence>
<dbReference type="GO" id="GO:0004222">
    <property type="term" value="F:metalloendopeptidase activity"/>
    <property type="evidence" value="ECO:0007669"/>
    <property type="project" value="InterPro"/>
</dbReference>
<keyword evidence="3 11" id="KW-0812">Transmembrane</keyword>
<comment type="similarity">
    <text evidence="10">Belongs to the peptidase M48 family.</text>
</comment>
<dbReference type="PANTHER" id="PTHR43221">
    <property type="entry name" value="PROTEASE HTPX"/>
    <property type="match status" value="1"/>
</dbReference>
<evidence type="ECO:0000256" key="11">
    <source>
        <dbReference type="SAM" id="Phobius"/>
    </source>
</evidence>
<accession>A0A8J3VJJ7</accession>
<keyword evidence="9 11" id="KW-0472">Membrane</keyword>
<sequence>MTLAPAPAVCPTCHIALVAEYGRVPWCERCEHNLDHFTGRRFDRWAEAIGFDLNRRLFHEIAAEELKRPGMTSPLLVLLAISAVLMTVLVAVIGVAVYLVVAGAWPLKALGLILLAVAWLLRPRLGRLKPIRELYDEITRADAPALHAFLDRAAEAVGAKTPEHIFVGPQWNASAAVVGIRRRKVMMIGVPLWIAARPQERVFLIAHELAHFINRDVRRGLLTMPACTMFGSMADLVRPDDSAWNGWDDGTVIGGLTRLGQLISRPFMMALAHLLRTADIAIQVVAARQGQRAEYYADSVAAGLAGSRAASLFDLFHDELPPVIGSRARGGHGFDGWRTAVEEARAERAERMARLRQLTVREEASPFRHHPPTGLRHRMLALAPHQDPRIVLTDSEALLIDAELRRFERRYALVLAHDW</sequence>
<dbReference type="GO" id="GO:0046872">
    <property type="term" value="F:metal ion binding"/>
    <property type="evidence" value="ECO:0007669"/>
    <property type="project" value="UniProtKB-KW"/>
</dbReference>
<feature type="transmembrane region" description="Helical" evidence="11">
    <location>
        <begin position="75"/>
        <end position="99"/>
    </location>
</feature>
<reference evidence="13" key="1">
    <citation type="submission" date="2021-01" db="EMBL/GenBank/DDBJ databases">
        <title>Whole genome shotgun sequence of Rhizocola hellebori NBRC 109834.</title>
        <authorList>
            <person name="Komaki H."/>
            <person name="Tamura T."/>
        </authorList>
    </citation>
    <scope>NUCLEOTIDE SEQUENCE</scope>
    <source>
        <strain evidence="13">NBRC 109834</strain>
    </source>
</reference>
<feature type="domain" description="Peptidase M48" evidence="12">
    <location>
        <begin position="143"/>
        <end position="375"/>
    </location>
</feature>
<dbReference type="InterPro" id="IPR050083">
    <property type="entry name" value="HtpX_protease"/>
</dbReference>
<keyword evidence="6 10" id="KW-0862">Zinc</keyword>